<dbReference type="PANTHER" id="PTHR30417">
    <property type="entry name" value="N-ACETYLMURAMOYL-L-ALANINE AMIDASE AMID"/>
    <property type="match status" value="1"/>
</dbReference>
<organism evidence="6 7">
    <name type="scientific">Natranaeroarchaeum sulfidigenes</name>
    <dbReference type="NCBI Taxonomy" id="2784880"/>
    <lineage>
        <taxon>Archaea</taxon>
        <taxon>Methanobacteriati</taxon>
        <taxon>Methanobacteriota</taxon>
        <taxon>Stenosarchaea group</taxon>
        <taxon>Halobacteria</taxon>
        <taxon>Halobacteriales</taxon>
        <taxon>Natronoarchaeaceae</taxon>
        <taxon>Natranaeroarchaeum</taxon>
    </lineage>
</organism>
<dbReference type="InterPro" id="IPR051206">
    <property type="entry name" value="NAMLAA_amidase_2"/>
</dbReference>
<dbReference type="Proteomes" id="UP000663586">
    <property type="component" value="Chromosome"/>
</dbReference>
<dbReference type="PANTHER" id="PTHR30417:SF1">
    <property type="entry name" value="N-ACETYLMURAMOYL-L-ALANINE AMIDASE AMID"/>
    <property type="match status" value="1"/>
</dbReference>
<name>A0A897MXE4_9EURY</name>
<dbReference type="GO" id="GO:0009253">
    <property type="term" value="P:peptidoglycan catabolic process"/>
    <property type="evidence" value="ECO:0007669"/>
    <property type="project" value="InterPro"/>
</dbReference>
<dbReference type="InterPro" id="IPR002502">
    <property type="entry name" value="Amidase_domain"/>
</dbReference>
<dbReference type="SUPFAM" id="SSF55846">
    <property type="entry name" value="N-acetylmuramoyl-L-alanine amidase-like"/>
    <property type="match status" value="1"/>
</dbReference>
<dbReference type="Gene3D" id="3.40.80.10">
    <property type="entry name" value="Peptidoglycan recognition protein-like"/>
    <property type="match status" value="1"/>
</dbReference>
<evidence type="ECO:0000313" key="6">
    <source>
        <dbReference type="EMBL" id="QSG03589.1"/>
    </source>
</evidence>
<dbReference type="SMART" id="SM00644">
    <property type="entry name" value="Ami_2"/>
    <property type="match status" value="1"/>
</dbReference>
<dbReference type="Gene3D" id="2.30.30.40">
    <property type="entry name" value="SH3 Domains"/>
    <property type="match status" value="2"/>
</dbReference>
<sequence>MDMKLPRRTLLKATGASMAAGGAVATTGTAAADPSDTWDPAHSTNYSSSNRGASDINWIVVHVTVGEYSGAINWFKNSDANVSAHYVIRNSDGHTTKMVDESDVAWHASEFNSNSIGIEHEWTESQGFISDTMYEQSAEIIENLADQYDIPLNYYRDHTVPCDASGGIIEHRHAPADSHCGSSNQTACPGPDWDGDRLMKFVGSTDGGGGDAFEDGQAIHANTTVNTRESPGTDDDVLATLEEGDVGKIVNGPVEEDGDTWWGIHWTDADVWGWSVEQFIDACPTFCHGTRVETTQDLNVRAGPSLDDDVIHTVSSGQIGEVIAGPQSTDGYQFWEIEYDSEVTGWSIADGGRLVVE</sequence>
<feature type="domain" description="N-acetylmuramoyl-L-alanine amidase" evidence="5">
    <location>
        <begin position="46"/>
        <end position="173"/>
    </location>
</feature>
<dbReference type="CDD" id="cd06583">
    <property type="entry name" value="PGRP"/>
    <property type="match status" value="1"/>
</dbReference>
<dbReference type="EC" id="3.5.1.28" evidence="2"/>
<evidence type="ECO:0000256" key="4">
    <source>
        <dbReference type="ARBA" id="ARBA00023316"/>
    </source>
</evidence>
<keyword evidence="7" id="KW-1185">Reference proteome</keyword>
<comment type="catalytic activity">
    <reaction evidence="1">
        <text>Hydrolyzes the link between N-acetylmuramoyl residues and L-amino acid residues in certain cell-wall glycopeptides.</text>
        <dbReference type="EC" id="3.5.1.28"/>
    </reaction>
</comment>
<proteinExistence type="predicted"/>
<dbReference type="InterPro" id="IPR036505">
    <property type="entry name" value="Amidase/PGRP_sf"/>
</dbReference>
<evidence type="ECO:0000256" key="1">
    <source>
        <dbReference type="ARBA" id="ARBA00001561"/>
    </source>
</evidence>
<evidence type="ECO:0000256" key="3">
    <source>
        <dbReference type="ARBA" id="ARBA00022801"/>
    </source>
</evidence>
<dbReference type="AlphaFoldDB" id="A0A897MXE4"/>
<gene>
    <name evidence="6" type="primary">cwlD</name>
    <name evidence="6" type="ORF">AArcS_2393</name>
</gene>
<keyword evidence="3" id="KW-0378">Hydrolase</keyword>
<evidence type="ECO:0000313" key="7">
    <source>
        <dbReference type="Proteomes" id="UP000663586"/>
    </source>
</evidence>
<dbReference type="GO" id="GO:0071555">
    <property type="term" value="P:cell wall organization"/>
    <property type="evidence" value="ECO:0007669"/>
    <property type="project" value="UniProtKB-KW"/>
</dbReference>
<dbReference type="KEGG" id="hara:AArcS_2393"/>
<dbReference type="Pfam" id="PF01510">
    <property type="entry name" value="Amidase_2"/>
    <property type="match status" value="1"/>
</dbReference>
<accession>A0A897MXE4</accession>
<dbReference type="GO" id="GO:0008745">
    <property type="term" value="F:N-acetylmuramoyl-L-alanine amidase activity"/>
    <property type="evidence" value="ECO:0007669"/>
    <property type="project" value="UniProtKB-EC"/>
</dbReference>
<protein>
    <recommendedName>
        <fullName evidence="2">N-acetylmuramoyl-L-alanine amidase</fullName>
        <ecNumber evidence="2">3.5.1.28</ecNumber>
    </recommendedName>
</protein>
<reference evidence="6" key="1">
    <citation type="submission" date="2020-11" db="EMBL/GenBank/DDBJ databases">
        <title>Carbohydrate-dependent, anaerobic sulfur respiration: A novel catabolism in halophilic archaea.</title>
        <authorList>
            <person name="Sorokin D.Y."/>
            <person name="Messina E."/>
            <person name="Smedile F."/>
            <person name="La Cono V."/>
            <person name="Hallsworth J.E."/>
            <person name="Yakimov M.M."/>
        </authorList>
    </citation>
    <scope>NUCLEOTIDE SEQUENCE</scope>
    <source>
        <strain evidence="6">AArc-S</strain>
    </source>
</reference>
<dbReference type="InterPro" id="IPR006311">
    <property type="entry name" value="TAT_signal"/>
</dbReference>
<evidence type="ECO:0000259" key="5">
    <source>
        <dbReference type="SMART" id="SM00644"/>
    </source>
</evidence>
<dbReference type="EMBL" id="CP064786">
    <property type="protein sequence ID" value="QSG03589.1"/>
    <property type="molecule type" value="Genomic_DNA"/>
</dbReference>
<dbReference type="PROSITE" id="PS51318">
    <property type="entry name" value="TAT"/>
    <property type="match status" value="1"/>
</dbReference>
<evidence type="ECO:0000256" key="2">
    <source>
        <dbReference type="ARBA" id="ARBA00011901"/>
    </source>
</evidence>
<keyword evidence="4" id="KW-0961">Cell wall biogenesis/degradation</keyword>
<dbReference type="GO" id="GO:0009254">
    <property type="term" value="P:peptidoglycan turnover"/>
    <property type="evidence" value="ECO:0007669"/>
    <property type="project" value="TreeGrafter"/>
</dbReference>